<accession>A0A653LW65</accession>
<dbReference type="Proteomes" id="UP000430202">
    <property type="component" value="Unassembled WGS sequence"/>
</dbReference>
<proteinExistence type="predicted"/>
<reference evidence="1 2" key="1">
    <citation type="submission" date="2019-10" db="EMBL/GenBank/DDBJ databases">
        <authorList>
            <person name="Karimi E."/>
        </authorList>
    </citation>
    <scope>NUCLEOTIDE SEQUENCE [LARGE SCALE GENOMIC DNA]</scope>
    <source>
        <strain evidence="1">Maribacter sp. 151</strain>
    </source>
</reference>
<protein>
    <submittedName>
        <fullName evidence="1">Uncharacterized protein</fullName>
    </submittedName>
</protein>
<dbReference type="AlphaFoldDB" id="A0A653LW65"/>
<name>A0A653LW65_9FLAO</name>
<organism evidence="1 2">
    <name type="scientific">Maribacter litoralis</name>
    <dbReference type="NCBI Taxonomy" id="2059726"/>
    <lineage>
        <taxon>Bacteria</taxon>
        <taxon>Pseudomonadati</taxon>
        <taxon>Bacteroidota</taxon>
        <taxon>Flavobacteriia</taxon>
        <taxon>Flavobacteriales</taxon>
        <taxon>Flavobacteriaceae</taxon>
        <taxon>Maribacter</taxon>
    </lineage>
</organism>
<evidence type="ECO:0000313" key="2">
    <source>
        <dbReference type="Proteomes" id="UP000430202"/>
    </source>
</evidence>
<sequence length="38" mass="4389">MTGFEPYPINVLISISYIFKKQTVDRFVDGVLNELKVN</sequence>
<keyword evidence="2" id="KW-1185">Reference proteome</keyword>
<dbReference type="EMBL" id="CABWLR010000001">
    <property type="protein sequence ID" value="VXA96504.1"/>
    <property type="molecule type" value="Genomic_DNA"/>
</dbReference>
<evidence type="ECO:0000313" key="1">
    <source>
        <dbReference type="EMBL" id="VXA96504.1"/>
    </source>
</evidence>
<gene>
    <name evidence="1" type="ORF">MARI151_10150</name>
</gene>